<dbReference type="EMBL" id="OZ019904">
    <property type="protein sequence ID" value="CAK9200353.1"/>
    <property type="molecule type" value="Genomic_DNA"/>
</dbReference>
<evidence type="ECO:0000313" key="2">
    <source>
        <dbReference type="EMBL" id="CAK9200353.1"/>
    </source>
</evidence>
<gene>
    <name evidence="2" type="ORF">CSSPTR1EN2_LOCUS5394</name>
</gene>
<organism evidence="2 3">
    <name type="scientific">Sphagnum troendelagicum</name>
    <dbReference type="NCBI Taxonomy" id="128251"/>
    <lineage>
        <taxon>Eukaryota</taxon>
        <taxon>Viridiplantae</taxon>
        <taxon>Streptophyta</taxon>
        <taxon>Embryophyta</taxon>
        <taxon>Bryophyta</taxon>
        <taxon>Sphagnophytina</taxon>
        <taxon>Sphagnopsida</taxon>
        <taxon>Sphagnales</taxon>
        <taxon>Sphagnaceae</taxon>
        <taxon>Sphagnum</taxon>
    </lineage>
</organism>
<keyword evidence="3" id="KW-1185">Reference proteome</keyword>
<accession>A0ABP0TMH7</accession>
<evidence type="ECO:0000256" key="1">
    <source>
        <dbReference type="SAM" id="MobiDB-lite"/>
    </source>
</evidence>
<sequence>MAAQAGGGFKTLLSMGFAKPCSPRTAARRFKVDLEEIGRCMRAAEAAKATSKTLQEKPRRRPGCPKKSLTVSNVLGFGAGSETDNVVATKGGNIVILDPESTSGERGDPIELDGENQDGQPRVEDPALEAEGGGKDGSAGGVTKMVLTNLWQNRMNLLRIRCGGSLMSTGSPKTSGEPLRRR</sequence>
<feature type="region of interest" description="Disordered" evidence="1">
    <location>
        <begin position="96"/>
        <end position="141"/>
    </location>
</feature>
<dbReference type="Proteomes" id="UP001497512">
    <property type="component" value="Chromosome 12"/>
</dbReference>
<name>A0ABP0TMH7_9BRYO</name>
<protein>
    <submittedName>
        <fullName evidence="2">Uncharacterized protein</fullName>
    </submittedName>
</protein>
<proteinExistence type="predicted"/>
<evidence type="ECO:0000313" key="3">
    <source>
        <dbReference type="Proteomes" id="UP001497512"/>
    </source>
</evidence>
<reference evidence="2" key="1">
    <citation type="submission" date="2024-02" db="EMBL/GenBank/DDBJ databases">
        <authorList>
            <consortium name="ELIXIR-Norway"/>
            <consortium name="Elixir Norway"/>
        </authorList>
    </citation>
    <scope>NUCLEOTIDE SEQUENCE</scope>
</reference>
<feature type="region of interest" description="Disordered" evidence="1">
    <location>
        <begin position="46"/>
        <end position="66"/>
    </location>
</feature>